<organism evidence="2 3">
    <name type="scientific">bacterium (Candidatus Blackallbacteria) CG17_big_fil_post_rev_8_21_14_2_50_48_46</name>
    <dbReference type="NCBI Taxonomy" id="2014261"/>
    <lineage>
        <taxon>Bacteria</taxon>
        <taxon>Candidatus Blackallbacteria</taxon>
    </lineage>
</organism>
<dbReference type="GO" id="GO:0016787">
    <property type="term" value="F:hydrolase activity"/>
    <property type="evidence" value="ECO:0007669"/>
    <property type="project" value="UniProtKB-KW"/>
</dbReference>
<proteinExistence type="predicted"/>
<name>A0A2M7FXY3_9BACT</name>
<sequence>MGEFFCECKVRTGAIDILEYQHPAVTVDIVLFTIMQEDLKVLLVQRNMEPFQGYWSLPGGFVQMAESLEDAALHKLKEKTNVDDVYLEQLYTFGEIDRDPRARVITITYYALVSSEKFTLRPSEAVSEVRWHSVYQLPSLAFDHLRIIDLALQRLRNKLGYTTLGLQLLPDKFTLPELCRVYEIILNKQIDKRNFRKKIAFLDILEDTEETTQEFSKKPAKLYRFKQNENLEIQLNNKNVFDPKIPRSLTGV</sequence>
<protein>
    <submittedName>
        <fullName evidence="2">NUDIX hydrolase</fullName>
    </submittedName>
</protein>
<feature type="domain" description="Nudix hydrolase" evidence="1">
    <location>
        <begin position="20"/>
        <end position="156"/>
    </location>
</feature>
<evidence type="ECO:0000313" key="2">
    <source>
        <dbReference type="EMBL" id="PIW13853.1"/>
    </source>
</evidence>
<evidence type="ECO:0000259" key="1">
    <source>
        <dbReference type="PROSITE" id="PS51462"/>
    </source>
</evidence>
<dbReference type="Pfam" id="PF21906">
    <property type="entry name" value="WHD_NrtR"/>
    <property type="match status" value="1"/>
</dbReference>
<evidence type="ECO:0000313" key="3">
    <source>
        <dbReference type="Proteomes" id="UP000231019"/>
    </source>
</evidence>
<dbReference type="AlphaFoldDB" id="A0A2M7FXY3"/>
<dbReference type="Pfam" id="PF00293">
    <property type="entry name" value="NUDIX"/>
    <property type="match status" value="1"/>
</dbReference>
<accession>A0A2M7FXY3</accession>
<dbReference type="InterPro" id="IPR054105">
    <property type="entry name" value="WHD_NrtR"/>
</dbReference>
<dbReference type="Proteomes" id="UP000231019">
    <property type="component" value="Unassembled WGS sequence"/>
</dbReference>
<dbReference type="Gene3D" id="3.90.79.10">
    <property type="entry name" value="Nucleoside Triphosphate Pyrophosphohydrolase"/>
    <property type="match status" value="1"/>
</dbReference>
<reference evidence="2 3" key="1">
    <citation type="submission" date="2017-09" db="EMBL/GenBank/DDBJ databases">
        <title>Depth-based differentiation of microbial function through sediment-hosted aquifers and enrichment of novel symbionts in the deep terrestrial subsurface.</title>
        <authorList>
            <person name="Probst A.J."/>
            <person name="Ladd B."/>
            <person name="Jarett J.K."/>
            <person name="Geller-Mcgrath D.E."/>
            <person name="Sieber C.M."/>
            <person name="Emerson J.B."/>
            <person name="Anantharaman K."/>
            <person name="Thomas B.C."/>
            <person name="Malmstrom R."/>
            <person name="Stieglmeier M."/>
            <person name="Klingl A."/>
            <person name="Woyke T."/>
            <person name="Ryan C.M."/>
            <person name="Banfield J.F."/>
        </authorList>
    </citation>
    <scope>NUCLEOTIDE SEQUENCE [LARGE SCALE GENOMIC DNA]</scope>
    <source>
        <strain evidence="2">CG17_big_fil_post_rev_8_21_14_2_50_48_46</strain>
    </source>
</reference>
<dbReference type="PROSITE" id="PS51462">
    <property type="entry name" value="NUDIX"/>
    <property type="match status" value="1"/>
</dbReference>
<dbReference type="PANTHER" id="PTHR43736">
    <property type="entry name" value="ADP-RIBOSE PYROPHOSPHATASE"/>
    <property type="match status" value="1"/>
</dbReference>
<dbReference type="SUPFAM" id="SSF55811">
    <property type="entry name" value="Nudix"/>
    <property type="match status" value="1"/>
</dbReference>
<keyword evidence="2" id="KW-0378">Hydrolase</keyword>
<dbReference type="SUPFAM" id="SSF46785">
    <property type="entry name" value="Winged helix' DNA-binding domain"/>
    <property type="match status" value="1"/>
</dbReference>
<dbReference type="Gene3D" id="1.10.10.10">
    <property type="entry name" value="Winged helix-like DNA-binding domain superfamily/Winged helix DNA-binding domain"/>
    <property type="match status" value="1"/>
</dbReference>
<dbReference type="InterPro" id="IPR036388">
    <property type="entry name" value="WH-like_DNA-bd_sf"/>
</dbReference>
<dbReference type="CDD" id="cd18873">
    <property type="entry name" value="NUDIX_NadM_like"/>
    <property type="match status" value="1"/>
</dbReference>
<dbReference type="InterPro" id="IPR036390">
    <property type="entry name" value="WH_DNA-bd_sf"/>
</dbReference>
<dbReference type="InterPro" id="IPR015797">
    <property type="entry name" value="NUDIX_hydrolase-like_dom_sf"/>
</dbReference>
<dbReference type="EMBL" id="PFFQ01000066">
    <property type="protein sequence ID" value="PIW13853.1"/>
    <property type="molecule type" value="Genomic_DNA"/>
</dbReference>
<dbReference type="InterPro" id="IPR000086">
    <property type="entry name" value="NUDIX_hydrolase_dom"/>
</dbReference>
<comment type="caution">
    <text evidence="2">The sequence shown here is derived from an EMBL/GenBank/DDBJ whole genome shotgun (WGS) entry which is preliminary data.</text>
</comment>
<dbReference type="PANTHER" id="PTHR43736:SF4">
    <property type="entry name" value="SLR1690 PROTEIN"/>
    <property type="match status" value="1"/>
</dbReference>
<gene>
    <name evidence="2" type="ORF">COW36_24620</name>
</gene>